<keyword evidence="9" id="KW-1185">Reference proteome</keyword>
<dbReference type="InterPro" id="IPR007627">
    <property type="entry name" value="RNA_pol_sigma70_r2"/>
</dbReference>
<comment type="caution">
    <text evidence="8">The sequence shown here is derived from an EMBL/GenBank/DDBJ whole genome shotgun (WGS) entry which is preliminary data.</text>
</comment>
<dbReference type="NCBIfam" id="TIGR02937">
    <property type="entry name" value="sigma70-ECF"/>
    <property type="match status" value="1"/>
</dbReference>
<dbReference type="InterPro" id="IPR014284">
    <property type="entry name" value="RNA_pol_sigma-70_dom"/>
</dbReference>
<keyword evidence="4" id="KW-0804">Transcription</keyword>
<dbReference type="CDD" id="cd06171">
    <property type="entry name" value="Sigma70_r4"/>
    <property type="match status" value="1"/>
</dbReference>
<proteinExistence type="predicted"/>
<evidence type="ECO:0000259" key="5">
    <source>
        <dbReference type="Pfam" id="PF04539"/>
    </source>
</evidence>
<keyword evidence="1" id="KW-0805">Transcription regulation</keyword>
<evidence type="ECO:0000259" key="7">
    <source>
        <dbReference type="Pfam" id="PF08281"/>
    </source>
</evidence>
<dbReference type="Pfam" id="PF08281">
    <property type="entry name" value="Sigma70_r4_2"/>
    <property type="match status" value="1"/>
</dbReference>
<evidence type="ECO:0000256" key="1">
    <source>
        <dbReference type="ARBA" id="ARBA00023015"/>
    </source>
</evidence>
<evidence type="ECO:0000256" key="4">
    <source>
        <dbReference type="ARBA" id="ARBA00023163"/>
    </source>
</evidence>
<dbReference type="EMBL" id="JAIHOM010000011">
    <property type="protein sequence ID" value="MCW6035318.1"/>
    <property type="molecule type" value="Genomic_DNA"/>
</dbReference>
<dbReference type="NCBIfam" id="NF005644">
    <property type="entry name" value="PRK07408.1"/>
    <property type="match status" value="1"/>
</dbReference>
<dbReference type="Gene3D" id="1.10.10.10">
    <property type="entry name" value="Winged helix-like DNA-binding domain superfamily/Winged helix DNA-binding domain"/>
    <property type="match status" value="2"/>
</dbReference>
<dbReference type="PANTHER" id="PTHR30385">
    <property type="entry name" value="SIGMA FACTOR F FLAGELLAR"/>
    <property type="match status" value="1"/>
</dbReference>
<name>A0ABT3L1G3_9CYAN</name>
<evidence type="ECO:0000256" key="2">
    <source>
        <dbReference type="ARBA" id="ARBA00023082"/>
    </source>
</evidence>
<dbReference type="InterPro" id="IPR013249">
    <property type="entry name" value="RNA_pol_sigma70_r4_t2"/>
</dbReference>
<dbReference type="InterPro" id="IPR013324">
    <property type="entry name" value="RNA_pol_sigma_r3/r4-like"/>
</dbReference>
<evidence type="ECO:0000259" key="6">
    <source>
        <dbReference type="Pfam" id="PF04542"/>
    </source>
</evidence>
<dbReference type="Gene3D" id="1.20.120.1810">
    <property type="match status" value="1"/>
</dbReference>
<dbReference type="InterPro" id="IPR036388">
    <property type="entry name" value="WH-like_DNA-bd_sf"/>
</dbReference>
<dbReference type="SUPFAM" id="SSF88946">
    <property type="entry name" value="Sigma2 domain of RNA polymerase sigma factors"/>
    <property type="match status" value="1"/>
</dbReference>
<dbReference type="SUPFAM" id="SSF88659">
    <property type="entry name" value="Sigma3 and sigma4 domains of RNA polymerase sigma factors"/>
    <property type="match status" value="2"/>
</dbReference>
<dbReference type="Pfam" id="PF04542">
    <property type="entry name" value="Sigma70_r2"/>
    <property type="match status" value="1"/>
</dbReference>
<evidence type="ECO:0000313" key="8">
    <source>
        <dbReference type="EMBL" id="MCW6035318.1"/>
    </source>
</evidence>
<feature type="domain" description="RNA polymerase sigma-70 region 2" evidence="6">
    <location>
        <begin position="31"/>
        <end position="100"/>
    </location>
</feature>
<dbReference type="Proteomes" id="UP001526426">
    <property type="component" value="Unassembled WGS sequence"/>
</dbReference>
<evidence type="ECO:0000256" key="3">
    <source>
        <dbReference type="ARBA" id="ARBA00023125"/>
    </source>
</evidence>
<keyword evidence="2" id="KW-0731">Sigma factor</keyword>
<dbReference type="RefSeq" id="WP_265262994.1">
    <property type="nucleotide sequence ID" value="NZ_JAIHOM010000011.1"/>
</dbReference>
<dbReference type="Pfam" id="PF04539">
    <property type="entry name" value="Sigma70_r3"/>
    <property type="match status" value="1"/>
</dbReference>
<accession>A0ABT3L1G3</accession>
<keyword evidence="3" id="KW-0238">DNA-binding</keyword>
<protein>
    <submittedName>
        <fullName evidence="8">Sigma-70 family RNA polymerase sigma factor</fullName>
    </submittedName>
</protein>
<reference evidence="8 9" key="1">
    <citation type="submission" date="2021-08" db="EMBL/GenBank/DDBJ databases">
        <title>Draft genome sequence of Spirulina subsalsa with high tolerance to salinity and hype-accumulation of phycocyanin.</title>
        <authorList>
            <person name="Pei H."/>
            <person name="Jiang L."/>
        </authorList>
    </citation>
    <scope>NUCLEOTIDE SEQUENCE [LARGE SCALE GENOMIC DNA]</scope>
    <source>
        <strain evidence="8 9">FACHB-351</strain>
    </source>
</reference>
<dbReference type="InterPro" id="IPR013325">
    <property type="entry name" value="RNA_pol_sigma_r2"/>
</dbReference>
<dbReference type="PANTHER" id="PTHR30385:SF4">
    <property type="entry name" value="RNA POLYMERASE SIGMA-E FACTOR"/>
    <property type="match status" value="1"/>
</dbReference>
<dbReference type="InterPro" id="IPR007624">
    <property type="entry name" value="RNA_pol_sigma70_r3"/>
</dbReference>
<evidence type="ECO:0000313" key="9">
    <source>
        <dbReference type="Proteomes" id="UP001526426"/>
    </source>
</evidence>
<organism evidence="8 9">
    <name type="scientific">Spirulina subsalsa FACHB-351</name>
    <dbReference type="NCBI Taxonomy" id="234711"/>
    <lineage>
        <taxon>Bacteria</taxon>
        <taxon>Bacillati</taxon>
        <taxon>Cyanobacteriota</taxon>
        <taxon>Cyanophyceae</taxon>
        <taxon>Spirulinales</taxon>
        <taxon>Spirulinaceae</taxon>
        <taxon>Spirulina</taxon>
    </lineage>
</organism>
<feature type="domain" description="RNA polymerase sigma factor 70 region 4 type 2" evidence="7">
    <location>
        <begin position="197"/>
        <end position="248"/>
    </location>
</feature>
<feature type="domain" description="RNA polymerase sigma-70 region 3" evidence="5">
    <location>
        <begin position="117"/>
        <end position="178"/>
    </location>
</feature>
<sequence>MLTSAASLQTRGLELLVAYAKNPSLELRNQLVRLNLGLVRKVAHQMREQCNEPYEDLEQTGYLGLIRAIERFDIQQGYAFSSFALPYIRGAMLHYLRDKANTVRIPRRWQELYSRGRKQQKQLTACLGYTPSDREVAQSLGVSLEEWRDCKAAAKQCNLVSLDAYLTTSSESPLTLADILPDGDEFSRRQQQEDFINIQSALSQLNDKEKLAIELVFLKEYSRREAAQAIGISPMTVTRYVNKGMKQLESLLTPSQVA</sequence>
<gene>
    <name evidence="8" type="ORF">K4A83_03385</name>
</gene>